<evidence type="ECO:0000313" key="3">
    <source>
        <dbReference type="Proteomes" id="UP001497482"/>
    </source>
</evidence>
<evidence type="ECO:0000313" key="2">
    <source>
        <dbReference type="EMBL" id="CAL1616242.1"/>
    </source>
</evidence>
<accession>A0AAV2MRN6</accession>
<keyword evidence="3" id="KW-1185">Reference proteome</keyword>
<organism evidence="2 3">
    <name type="scientific">Knipowitschia caucasica</name>
    <name type="common">Caucasian dwarf goby</name>
    <name type="synonym">Pomatoschistus caucasicus</name>
    <dbReference type="NCBI Taxonomy" id="637954"/>
    <lineage>
        <taxon>Eukaryota</taxon>
        <taxon>Metazoa</taxon>
        <taxon>Chordata</taxon>
        <taxon>Craniata</taxon>
        <taxon>Vertebrata</taxon>
        <taxon>Euteleostomi</taxon>
        <taxon>Actinopterygii</taxon>
        <taxon>Neopterygii</taxon>
        <taxon>Teleostei</taxon>
        <taxon>Neoteleostei</taxon>
        <taxon>Acanthomorphata</taxon>
        <taxon>Gobiaria</taxon>
        <taxon>Gobiiformes</taxon>
        <taxon>Gobioidei</taxon>
        <taxon>Gobiidae</taxon>
        <taxon>Gobiinae</taxon>
        <taxon>Knipowitschia</taxon>
    </lineage>
</organism>
<protein>
    <submittedName>
        <fullName evidence="2">Uncharacterized protein</fullName>
    </submittedName>
</protein>
<feature type="region of interest" description="Disordered" evidence="1">
    <location>
        <begin position="87"/>
        <end position="114"/>
    </location>
</feature>
<dbReference type="Proteomes" id="UP001497482">
    <property type="component" value="Chromosome 9"/>
</dbReference>
<dbReference type="AlphaFoldDB" id="A0AAV2MRN6"/>
<reference evidence="2 3" key="1">
    <citation type="submission" date="2024-04" db="EMBL/GenBank/DDBJ databases">
        <authorList>
            <person name="Waldvogel A.-M."/>
            <person name="Schoenle A."/>
        </authorList>
    </citation>
    <scope>NUCLEOTIDE SEQUENCE [LARGE SCALE GENOMIC DNA]</scope>
</reference>
<proteinExistence type="predicted"/>
<feature type="compositionally biased region" description="Basic and acidic residues" evidence="1">
    <location>
        <begin position="169"/>
        <end position="179"/>
    </location>
</feature>
<feature type="region of interest" description="Disordered" evidence="1">
    <location>
        <begin position="1"/>
        <end position="47"/>
    </location>
</feature>
<evidence type="ECO:0000256" key="1">
    <source>
        <dbReference type="SAM" id="MobiDB-lite"/>
    </source>
</evidence>
<feature type="compositionally biased region" description="Low complexity" evidence="1">
    <location>
        <begin position="258"/>
        <end position="268"/>
    </location>
</feature>
<dbReference type="EMBL" id="OZ035831">
    <property type="protein sequence ID" value="CAL1616242.1"/>
    <property type="molecule type" value="Genomic_DNA"/>
</dbReference>
<name>A0AAV2MRN6_KNICA</name>
<feature type="compositionally biased region" description="Acidic residues" evidence="1">
    <location>
        <begin position="30"/>
        <end position="40"/>
    </location>
</feature>
<feature type="region of interest" description="Disordered" evidence="1">
    <location>
        <begin position="162"/>
        <end position="183"/>
    </location>
</feature>
<gene>
    <name evidence="2" type="ORF">KC01_LOCUS42044</name>
</gene>
<feature type="region of interest" description="Disordered" evidence="1">
    <location>
        <begin position="229"/>
        <end position="268"/>
    </location>
</feature>
<sequence>MSDLMSPKPQILLNGEEHEPLQDKATISDQTEESSLEEENKEQSETQVKIQSILQQVRKQIRSQGGARTPKSNILALVQKVWEKEVTGDVENDISEEERQDERNNQREEEDECATLERKLEASKKALKEEFEAQILQLRNEMQVYTDQAIKELESKMLKDINVSSSPKEQTKVGPEKKLPSSAVPPVALRRGRVLTRTMTTIIPKTCTPVIVCPRAKSESLASSKVRLGRDNILRSTTAKPSQCGRPLPPAAPRQPKRPAQAKTKTVN</sequence>
<feature type="compositionally biased region" description="Acidic residues" evidence="1">
    <location>
        <begin position="88"/>
        <end position="99"/>
    </location>
</feature>